<comment type="cofactor">
    <cofactor evidence="11">
        <name>Mg(2+)</name>
        <dbReference type="ChEBI" id="CHEBI:18420"/>
    </cofactor>
    <text evidence="11">Binds 1 Mg(2+) ion per subunit.</text>
</comment>
<dbReference type="HAMAP" id="MF_00109">
    <property type="entry name" value="Shikimate_kinase"/>
    <property type="match status" value="1"/>
</dbReference>
<dbReference type="AlphaFoldDB" id="A0A1H9S169"/>
<evidence type="ECO:0000256" key="3">
    <source>
        <dbReference type="ARBA" id="ARBA00012154"/>
    </source>
</evidence>
<comment type="subcellular location">
    <subcellularLocation>
        <location evidence="11">Cytoplasm</location>
    </subcellularLocation>
</comment>
<keyword evidence="5 11" id="KW-0808">Transferase</keyword>
<keyword evidence="11" id="KW-0963">Cytoplasm</keyword>
<evidence type="ECO:0000256" key="2">
    <source>
        <dbReference type="ARBA" id="ARBA00006997"/>
    </source>
</evidence>
<dbReference type="PANTHER" id="PTHR21087:SF16">
    <property type="entry name" value="SHIKIMATE KINASE 1, CHLOROPLASTIC"/>
    <property type="match status" value="1"/>
</dbReference>
<dbReference type="EC" id="2.7.1.71" evidence="3 11"/>
<evidence type="ECO:0000256" key="4">
    <source>
        <dbReference type="ARBA" id="ARBA00022605"/>
    </source>
</evidence>
<evidence type="ECO:0000256" key="1">
    <source>
        <dbReference type="ARBA" id="ARBA00004842"/>
    </source>
</evidence>
<feature type="binding site" evidence="11">
    <location>
        <begin position="20"/>
        <end position="25"/>
    </location>
    <ligand>
        <name>ATP</name>
        <dbReference type="ChEBI" id="CHEBI:30616"/>
    </ligand>
</feature>
<dbReference type="InterPro" id="IPR031322">
    <property type="entry name" value="Shikimate/glucono_kinase"/>
</dbReference>
<evidence type="ECO:0000313" key="13">
    <source>
        <dbReference type="Proteomes" id="UP000199318"/>
    </source>
</evidence>
<feature type="binding site" evidence="11">
    <location>
        <position position="42"/>
    </location>
    <ligand>
        <name>substrate</name>
    </ligand>
</feature>
<dbReference type="RefSeq" id="WP_093072300.1">
    <property type="nucleotide sequence ID" value="NZ_BJVE01000011.1"/>
</dbReference>
<dbReference type="GO" id="GO:0005829">
    <property type="term" value="C:cytosol"/>
    <property type="evidence" value="ECO:0007669"/>
    <property type="project" value="TreeGrafter"/>
</dbReference>
<dbReference type="GO" id="GO:0004765">
    <property type="term" value="F:shikimate kinase activity"/>
    <property type="evidence" value="ECO:0007669"/>
    <property type="project" value="UniProtKB-UniRule"/>
</dbReference>
<evidence type="ECO:0000256" key="5">
    <source>
        <dbReference type="ARBA" id="ARBA00022679"/>
    </source>
</evidence>
<comment type="similarity">
    <text evidence="2 11">Belongs to the shikimate kinase family.</text>
</comment>
<comment type="function">
    <text evidence="11">Catalyzes the specific phosphorylation of the 3-hydroxyl group of shikimic acid using ATP as a cosubstrate.</text>
</comment>
<keyword evidence="7 11" id="KW-0418">Kinase</keyword>
<dbReference type="PRINTS" id="PR01100">
    <property type="entry name" value="SHIKIMTKNASE"/>
</dbReference>
<protein>
    <recommendedName>
        <fullName evidence="3 11">Shikimate kinase</fullName>
        <shortName evidence="11">SK</shortName>
        <ecNumber evidence="3 11">2.7.1.71</ecNumber>
    </recommendedName>
</protein>
<dbReference type="SUPFAM" id="SSF52540">
    <property type="entry name" value="P-loop containing nucleoside triphosphate hydrolases"/>
    <property type="match status" value="1"/>
</dbReference>
<dbReference type="InterPro" id="IPR000623">
    <property type="entry name" value="Shikimate_kinase/TSH1"/>
</dbReference>
<feature type="binding site" evidence="11">
    <location>
        <position position="88"/>
    </location>
    <ligand>
        <name>substrate</name>
    </ligand>
</feature>
<evidence type="ECO:0000256" key="9">
    <source>
        <dbReference type="ARBA" id="ARBA00023141"/>
    </source>
</evidence>
<feature type="binding site" evidence="11">
    <location>
        <position position="127"/>
    </location>
    <ligand>
        <name>ATP</name>
        <dbReference type="ChEBI" id="CHEBI:30616"/>
    </ligand>
</feature>
<comment type="subunit">
    <text evidence="11">Monomer.</text>
</comment>
<feature type="binding site" evidence="11">
    <location>
        <position position="24"/>
    </location>
    <ligand>
        <name>Mg(2+)</name>
        <dbReference type="ChEBI" id="CHEBI:18420"/>
    </ligand>
</feature>
<name>A0A1H9S169_9BACI</name>
<dbReference type="GO" id="GO:0008652">
    <property type="term" value="P:amino acid biosynthetic process"/>
    <property type="evidence" value="ECO:0007669"/>
    <property type="project" value="UniProtKB-KW"/>
</dbReference>
<dbReference type="Pfam" id="PF01202">
    <property type="entry name" value="SKI"/>
    <property type="match status" value="1"/>
</dbReference>
<feature type="binding site" evidence="11">
    <location>
        <position position="66"/>
    </location>
    <ligand>
        <name>substrate</name>
    </ligand>
</feature>
<dbReference type="InterPro" id="IPR023000">
    <property type="entry name" value="Shikimate_kinase_CS"/>
</dbReference>
<dbReference type="STRING" id="1464123.SAMN05444126_1063"/>
<evidence type="ECO:0000313" key="12">
    <source>
        <dbReference type="EMBL" id="SER78668.1"/>
    </source>
</evidence>
<evidence type="ECO:0000256" key="11">
    <source>
        <dbReference type="HAMAP-Rule" id="MF_00109"/>
    </source>
</evidence>
<dbReference type="PANTHER" id="PTHR21087">
    <property type="entry name" value="SHIKIMATE KINASE"/>
    <property type="match status" value="1"/>
</dbReference>
<accession>A0A1H9S169</accession>
<reference evidence="13" key="1">
    <citation type="submission" date="2016-10" db="EMBL/GenBank/DDBJ databases">
        <authorList>
            <person name="de Groot N.N."/>
        </authorList>
    </citation>
    <scope>NUCLEOTIDE SEQUENCE [LARGE SCALE GENOMIC DNA]</scope>
    <source>
        <strain evidence="13">10nlg</strain>
    </source>
</reference>
<dbReference type="Gene3D" id="3.40.50.300">
    <property type="entry name" value="P-loop containing nucleotide triphosphate hydrolases"/>
    <property type="match status" value="1"/>
</dbReference>
<keyword evidence="8 11" id="KW-0067">ATP-binding</keyword>
<keyword evidence="13" id="KW-1185">Reference proteome</keyword>
<dbReference type="InterPro" id="IPR027417">
    <property type="entry name" value="P-loop_NTPase"/>
</dbReference>
<dbReference type="GO" id="GO:0009423">
    <property type="term" value="P:chorismate biosynthetic process"/>
    <property type="evidence" value="ECO:0007669"/>
    <property type="project" value="UniProtKB-UniRule"/>
</dbReference>
<proteinExistence type="inferred from homology"/>
<sequence>MAEKMESYNEKNIIFIGFMGVGKTTVGQIVAEKLSRPFIDIDNEIEKAFNKSIPDIFAEDGEAAFREKERELMRQHCLDRLKVISIGGGAFQNEEIRKICMDHAIVIFLDISWESWRERMDSLVDTRPVLQNSTDDEIKDLFYRRKAVYAEHHLRIDSDEQSSEEIADYVTKELKHNKSLRN</sequence>
<evidence type="ECO:0000256" key="10">
    <source>
        <dbReference type="ARBA" id="ARBA00048567"/>
    </source>
</evidence>
<keyword evidence="6 11" id="KW-0547">Nucleotide-binding</keyword>
<dbReference type="PROSITE" id="PS01128">
    <property type="entry name" value="SHIKIMATE_KINASE"/>
    <property type="match status" value="1"/>
</dbReference>
<evidence type="ECO:0000256" key="7">
    <source>
        <dbReference type="ARBA" id="ARBA00022777"/>
    </source>
</evidence>
<keyword evidence="11" id="KW-0460">Magnesium</keyword>
<dbReference type="GO" id="GO:0005524">
    <property type="term" value="F:ATP binding"/>
    <property type="evidence" value="ECO:0007669"/>
    <property type="project" value="UniProtKB-UniRule"/>
</dbReference>
<dbReference type="EMBL" id="FOGV01000006">
    <property type="protein sequence ID" value="SER78668.1"/>
    <property type="molecule type" value="Genomic_DNA"/>
</dbReference>
<dbReference type="UniPathway" id="UPA00053">
    <property type="reaction ID" value="UER00088"/>
</dbReference>
<dbReference type="Proteomes" id="UP000199318">
    <property type="component" value="Unassembled WGS sequence"/>
</dbReference>
<dbReference type="OrthoDB" id="9800332at2"/>
<gene>
    <name evidence="11" type="primary">aroK</name>
    <name evidence="12" type="ORF">SAMN05444126_1063</name>
</gene>
<keyword evidence="9 11" id="KW-0057">Aromatic amino acid biosynthesis</keyword>
<dbReference type="CDD" id="cd00464">
    <property type="entry name" value="SK"/>
    <property type="match status" value="1"/>
</dbReference>
<organism evidence="12 13">
    <name type="scientific">Salisediminibacterium halotolerans</name>
    <dbReference type="NCBI Taxonomy" id="517425"/>
    <lineage>
        <taxon>Bacteria</taxon>
        <taxon>Bacillati</taxon>
        <taxon>Bacillota</taxon>
        <taxon>Bacilli</taxon>
        <taxon>Bacillales</taxon>
        <taxon>Bacillaceae</taxon>
        <taxon>Salisediminibacterium</taxon>
    </lineage>
</organism>
<feature type="binding site" evidence="11">
    <location>
        <position position="161"/>
    </location>
    <ligand>
        <name>ATP</name>
        <dbReference type="ChEBI" id="CHEBI:30616"/>
    </ligand>
</feature>
<comment type="pathway">
    <text evidence="1 11">Metabolic intermediate biosynthesis; chorismate biosynthesis; chorismate from D-erythrose 4-phosphate and phosphoenolpyruvate: step 5/7.</text>
</comment>
<comment type="catalytic activity">
    <reaction evidence="10 11">
        <text>shikimate + ATP = 3-phosphoshikimate + ADP + H(+)</text>
        <dbReference type="Rhea" id="RHEA:13121"/>
        <dbReference type="ChEBI" id="CHEBI:15378"/>
        <dbReference type="ChEBI" id="CHEBI:30616"/>
        <dbReference type="ChEBI" id="CHEBI:36208"/>
        <dbReference type="ChEBI" id="CHEBI:145989"/>
        <dbReference type="ChEBI" id="CHEBI:456216"/>
        <dbReference type="EC" id="2.7.1.71"/>
    </reaction>
</comment>
<dbReference type="GO" id="GO:0000287">
    <property type="term" value="F:magnesium ion binding"/>
    <property type="evidence" value="ECO:0007669"/>
    <property type="project" value="UniProtKB-UniRule"/>
</dbReference>
<dbReference type="GO" id="GO:0009073">
    <property type="term" value="P:aromatic amino acid family biosynthetic process"/>
    <property type="evidence" value="ECO:0007669"/>
    <property type="project" value="UniProtKB-KW"/>
</dbReference>
<keyword evidence="11" id="KW-0479">Metal-binding</keyword>
<evidence type="ECO:0000256" key="8">
    <source>
        <dbReference type="ARBA" id="ARBA00022840"/>
    </source>
</evidence>
<feature type="binding site" evidence="11">
    <location>
        <position position="145"/>
    </location>
    <ligand>
        <name>substrate</name>
    </ligand>
</feature>
<comment type="caution">
    <text evidence="12">The sequence shown here is derived from an EMBL/GenBank/DDBJ whole genome shotgun (WGS) entry which is preliminary data.</text>
</comment>
<evidence type="ECO:0000256" key="6">
    <source>
        <dbReference type="ARBA" id="ARBA00022741"/>
    </source>
</evidence>
<keyword evidence="4 11" id="KW-0028">Amino-acid biosynthesis</keyword>